<accession>A0A269TKW8</accession>
<protein>
    <recommendedName>
        <fullName evidence="3">DUF2714 domain-containing protein</fullName>
    </recommendedName>
</protein>
<sequence length="199" mass="23354">MFKKILTKISDFFTASDDNDGQYNLKNKGRFSNRKRRKIVNEISQIHGKKIEQFNDVISNKMNFLTTINNLKIPVYFKTHFKLSDPVFDSVKAKIDKAIENRVPIIFGDWVLSWKESKEIYIPEIVDLENIDSSTYILNLSNEGTREEILVFKTICNYINLLIDEKNALFFFNDEFVILKRADNKKITIFGEKFIHANI</sequence>
<proteinExistence type="predicted"/>
<dbReference type="OrthoDB" id="9865552at2"/>
<evidence type="ECO:0000313" key="2">
    <source>
        <dbReference type="Proteomes" id="UP000216943"/>
    </source>
</evidence>
<organism evidence="1 2">
    <name type="scientific">Mycoplasmopsis agassizii</name>
    <dbReference type="NCBI Taxonomy" id="33922"/>
    <lineage>
        <taxon>Bacteria</taxon>
        <taxon>Bacillati</taxon>
        <taxon>Mycoplasmatota</taxon>
        <taxon>Mycoplasmoidales</taxon>
        <taxon>Metamycoplasmataceae</taxon>
        <taxon>Mycoplasmopsis</taxon>
    </lineage>
</organism>
<gene>
    <name evidence="1" type="ORF">CJJ23_02075</name>
</gene>
<evidence type="ECO:0000313" key="1">
    <source>
        <dbReference type="EMBL" id="PAK21415.1"/>
    </source>
</evidence>
<evidence type="ECO:0008006" key="3">
    <source>
        <dbReference type="Google" id="ProtNLM"/>
    </source>
</evidence>
<dbReference type="RefSeq" id="WP_095334721.1">
    <property type="nucleotide sequence ID" value="NZ_NQNY01000005.1"/>
</dbReference>
<comment type="caution">
    <text evidence="1">The sequence shown here is derived from an EMBL/GenBank/DDBJ whole genome shotgun (WGS) entry which is preliminary data.</text>
</comment>
<dbReference type="EMBL" id="NQNY01000005">
    <property type="protein sequence ID" value="PAK21415.1"/>
    <property type="molecule type" value="Genomic_DNA"/>
</dbReference>
<name>A0A269TKW8_9BACT</name>
<dbReference type="Pfam" id="PF10896">
    <property type="entry name" value="DUF2714"/>
    <property type="match status" value="1"/>
</dbReference>
<dbReference type="InterPro" id="IPR021222">
    <property type="entry name" value="DUF2714"/>
</dbReference>
<reference evidence="2" key="1">
    <citation type="submission" date="2017-08" db="EMBL/GenBank/DDBJ databases">
        <authorList>
            <person name="Alvarez-Ponce D."/>
            <person name="Weitzman C.L."/>
            <person name="Tillett R.L."/>
            <person name="Sandmeier F.C."/>
            <person name="Tracy C.R."/>
        </authorList>
    </citation>
    <scope>NUCLEOTIDE SEQUENCE [LARGE SCALE GENOMIC DNA]</scope>
    <source>
        <strain evidence="2">723</strain>
    </source>
</reference>
<dbReference type="Proteomes" id="UP000216943">
    <property type="component" value="Unassembled WGS sequence"/>
</dbReference>
<dbReference type="AlphaFoldDB" id="A0A269TKW8"/>